<feature type="region of interest" description="Disordered" evidence="2">
    <location>
        <begin position="235"/>
        <end position="409"/>
    </location>
</feature>
<feature type="coiled-coil region" evidence="1">
    <location>
        <begin position="144"/>
        <end position="171"/>
    </location>
</feature>
<reference evidence="4 5" key="1">
    <citation type="journal article" date="2015" name="Genome Biol. Evol.">
        <title>Comparative Genomics of a Bacterivorous Green Alga Reveals Evolutionary Causalities and Consequences of Phago-Mixotrophic Mode of Nutrition.</title>
        <authorList>
            <person name="Burns J.A."/>
            <person name="Paasch A."/>
            <person name="Narechania A."/>
            <person name="Kim E."/>
        </authorList>
    </citation>
    <scope>NUCLEOTIDE SEQUENCE [LARGE SCALE GENOMIC DNA]</scope>
    <source>
        <strain evidence="4 5">PLY_AMNH</strain>
    </source>
</reference>
<dbReference type="PROSITE" id="PS50888">
    <property type="entry name" value="BHLH"/>
    <property type="match status" value="1"/>
</dbReference>
<dbReference type="SMART" id="SM00353">
    <property type="entry name" value="HLH"/>
    <property type="match status" value="1"/>
</dbReference>
<dbReference type="GO" id="GO:0006879">
    <property type="term" value="P:intracellular iron ion homeostasis"/>
    <property type="evidence" value="ECO:0007669"/>
    <property type="project" value="InterPro"/>
</dbReference>
<keyword evidence="5" id="KW-1185">Reference proteome</keyword>
<feature type="compositionally biased region" description="Low complexity" evidence="2">
    <location>
        <begin position="236"/>
        <end position="409"/>
    </location>
</feature>
<accession>A0AAE0FKV4</accession>
<organism evidence="4 5">
    <name type="scientific">Cymbomonas tetramitiformis</name>
    <dbReference type="NCBI Taxonomy" id="36881"/>
    <lineage>
        <taxon>Eukaryota</taxon>
        <taxon>Viridiplantae</taxon>
        <taxon>Chlorophyta</taxon>
        <taxon>Pyramimonadophyceae</taxon>
        <taxon>Pyramimonadales</taxon>
        <taxon>Pyramimonadaceae</taxon>
        <taxon>Cymbomonas</taxon>
    </lineage>
</organism>
<feature type="region of interest" description="Disordered" evidence="2">
    <location>
        <begin position="84"/>
        <end position="111"/>
    </location>
</feature>
<dbReference type="Pfam" id="PF00010">
    <property type="entry name" value="HLH"/>
    <property type="match status" value="1"/>
</dbReference>
<feature type="domain" description="BHLH" evidence="3">
    <location>
        <begin position="104"/>
        <end position="154"/>
    </location>
</feature>
<sequence>MPYFFDKSFLSPTQALQEGPDQTYWKDFISCTLLEDCSFEDQAAGAEAVSLKEAEAQSNAHSQEQTQMQARNAAIEILPSSEAGDSSELLDSSEGFEVSGGSKGAGVNKATREKLRRERLNDRFNELSALLDLKGPNLDKLRILSEAIRVLQQLQEEAVQLKSTNQRLHLANTMTSEMAGSILQARQLDLQHNQPNTKRQRLEPAPQLSQEIGTEVFPQSSATGEASIVSAQHLGQSQQFQVHPQPQHFHPQPQQQFQQPTQPSATAQQFQQPTQPSATAQQFQQPTQPSATAQQFQQPTQPSATAQQFQQPTQPSATAQQFHPQSQQQFQQHTQFQSPQPQQPHSHFQTQLQTQSQQQQQQQQQQFSQQSQQSYTPSQHQHSHQQQPLAHQSQQLFGQQQQQTPQQLSQDDLQVKFLHGANTVPGVPASWIAPLPRYNEGTTLWIPPASLDTSQDHLLRPPVA</sequence>
<keyword evidence="1" id="KW-0175">Coiled coil</keyword>
<proteinExistence type="predicted"/>
<dbReference type="PANTHER" id="PTHR46133">
    <property type="entry name" value="BHLH TRANSCRIPTION FACTOR"/>
    <property type="match status" value="1"/>
</dbReference>
<evidence type="ECO:0000259" key="3">
    <source>
        <dbReference type="PROSITE" id="PS50888"/>
    </source>
</evidence>
<dbReference type="GO" id="GO:0003700">
    <property type="term" value="F:DNA-binding transcription factor activity"/>
    <property type="evidence" value="ECO:0007669"/>
    <property type="project" value="InterPro"/>
</dbReference>
<dbReference type="SUPFAM" id="SSF47459">
    <property type="entry name" value="HLH, helix-loop-helix DNA-binding domain"/>
    <property type="match status" value="1"/>
</dbReference>
<comment type="caution">
    <text evidence="4">The sequence shown here is derived from an EMBL/GenBank/DDBJ whole genome shotgun (WGS) entry which is preliminary data.</text>
</comment>
<dbReference type="Proteomes" id="UP001190700">
    <property type="component" value="Unassembled WGS sequence"/>
</dbReference>
<dbReference type="Gene3D" id="4.10.280.10">
    <property type="entry name" value="Helix-loop-helix DNA-binding domain"/>
    <property type="match status" value="1"/>
</dbReference>
<dbReference type="GO" id="GO:0046983">
    <property type="term" value="F:protein dimerization activity"/>
    <property type="evidence" value="ECO:0007669"/>
    <property type="project" value="InterPro"/>
</dbReference>
<name>A0AAE0FKV4_9CHLO</name>
<evidence type="ECO:0000256" key="2">
    <source>
        <dbReference type="SAM" id="MobiDB-lite"/>
    </source>
</evidence>
<dbReference type="InterPro" id="IPR036638">
    <property type="entry name" value="HLH_DNA-bd_sf"/>
</dbReference>
<dbReference type="InterPro" id="IPR044818">
    <property type="entry name" value="ILR3-like"/>
</dbReference>
<evidence type="ECO:0000313" key="4">
    <source>
        <dbReference type="EMBL" id="KAK3261390.1"/>
    </source>
</evidence>
<dbReference type="PANTHER" id="PTHR46133:SF15">
    <property type="entry name" value="BHLH TRANSCRIPTION FACTOR"/>
    <property type="match status" value="1"/>
</dbReference>
<dbReference type="InterPro" id="IPR011598">
    <property type="entry name" value="bHLH_dom"/>
</dbReference>
<gene>
    <name evidence="4" type="ORF">CYMTET_29700</name>
</gene>
<evidence type="ECO:0000313" key="5">
    <source>
        <dbReference type="Proteomes" id="UP001190700"/>
    </source>
</evidence>
<protein>
    <recommendedName>
        <fullName evidence="3">BHLH domain-containing protein</fullName>
    </recommendedName>
</protein>
<dbReference type="EMBL" id="LGRX02016934">
    <property type="protein sequence ID" value="KAK3261390.1"/>
    <property type="molecule type" value="Genomic_DNA"/>
</dbReference>
<dbReference type="AlphaFoldDB" id="A0AAE0FKV4"/>
<evidence type="ECO:0000256" key="1">
    <source>
        <dbReference type="SAM" id="Coils"/>
    </source>
</evidence>